<dbReference type="SUPFAM" id="SSF53474">
    <property type="entry name" value="alpha/beta-Hydrolases"/>
    <property type="match status" value="1"/>
</dbReference>
<proteinExistence type="predicted"/>
<keyword evidence="7" id="KW-1185">Reference proteome</keyword>
<dbReference type="EMBL" id="JAXIOK010000016">
    <property type="protein sequence ID" value="KAK4752565.1"/>
    <property type="molecule type" value="Genomic_DNA"/>
</dbReference>
<evidence type="ECO:0000256" key="1">
    <source>
        <dbReference type="ARBA" id="ARBA00022963"/>
    </source>
</evidence>
<evidence type="ECO:0000313" key="7">
    <source>
        <dbReference type="Proteomes" id="UP001345219"/>
    </source>
</evidence>
<comment type="caution">
    <text evidence="6">The sequence shown here is derived from an EMBL/GenBank/DDBJ whole genome shotgun (WGS) entry which is preliminary data.</text>
</comment>
<organism evidence="6 7">
    <name type="scientific">Trapa incisa</name>
    <dbReference type="NCBI Taxonomy" id="236973"/>
    <lineage>
        <taxon>Eukaryota</taxon>
        <taxon>Viridiplantae</taxon>
        <taxon>Streptophyta</taxon>
        <taxon>Embryophyta</taxon>
        <taxon>Tracheophyta</taxon>
        <taxon>Spermatophyta</taxon>
        <taxon>Magnoliopsida</taxon>
        <taxon>eudicotyledons</taxon>
        <taxon>Gunneridae</taxon>
        <taxon>Pentapetalae</taxon>
        <taxon>rosids</taxon>
        <taxon>malvids</taxon>
        <taxon>Myrtales</taxon>
        <taxon>Lythraceae</taxon>
        <taxon>Trapa</taxon>
    </lineage>
</organism>
<dbReference type="InterPro" id="IPR000073">
    <property type="entry name" value="AB_hydrolase_1"/>
</dbReference>
<gene>
    <name evidence="5" type="ORF">SAY87_021363</name>
    <name evidence="6" type="ORF">SAY87_021373</name>
</gene>
<dbReference type="Gene3D" id="3.40.50.1820">
    <property type="entry name" value="alpha/beta hydrolase"/>
    <property type="match status" value="2"/>
</dbReference>
<evidence type="ECO:0000256" key="2">
    <source>
        <dbReference type="ARBA" id="ARBA00023098"/>
    </source>
</evidence>
<dbReference type="AlphaFoldDB" id="A0AAN7JTE8"/>
<sequence length="500" mass="55646">MKMSFVHSDLRVPLFSGRSSYGGSIRSDPESGPPSVSIGGRARPPPRLRVVKYAEKPPICTADELHYVPVSNSDWEVALWRYIPPPNAPRRNRPLLLLSGVGTNAIGYDLSPESSFARYMSGQGFDTWVLEVRGAGLSAEKMDSEENVSVSCELGLSSSREKGSIIYQDMLQYQQGSAEIRTNFFQKFTSFDGEGPYSRIIGLLRDFSKRILNLMQRQSSIPSPLVEFQERIASSLEDFDRQLDVIVKYDWDFDHYLEEDVPAAMDYIRTHCKSRDHKLLAIGHSMGGILLYAMLSRYGSEGKDTGLASVATLGSSLDYTTSRSSLKLLLPLVDPAKALNVPIIPLGALLAAAHPFASRPPYILSWLNAQITAQDTMHPDLFEKLIMKNFGTVPAKLLRQLTTAFREGGLCDRSGTFFYKDHLHKTNVPVLAIAGDQDLICPPEAVYETAKLIPEHLLTFKVFGEPDGPHYAHYDLVGGLMAADQVYHCLINFLNRHDKV</sequence>
<feature type="region of interest" description="Disordered" evidence="3">
    <location>
        <begin position="22"/>
        <end position="43"/>
    </location>
</feature>
<name>A0AAN7JTE8_9MYRT</name>
<keyword evidence="1" id="KW-0442">Lipid degradation</keyword>
<protein>
    <recommendedName>
        <fullName evidence="4">AB hydrolase-1 domain-containing protein</fullName>
    </recommendedName>
</protein>
<evidence type="ECO:0000259" key="4">
    <source>
        <dbReference type="Pfam" id="PF00561"/>
    </source>
</evidence>
<dbReference type="EMBL" id="JAXIOK010000016">
    <property type="protein sequence ID" value="KAK4752575.1"/>
    <property type="molecule type" value="Genomic_DNA"/>
</dbReference>
<accession>A0AAN7JTE8</accession>
<dbReference type="InterPro" id="IPR016969">
    <property type="entry name" value="UCP031088_abhydr"/>
</dbReference>
<dbReference type="Proteomes" id="UP001345219">
    <property type="component" value="Chromosome 16"/>
</dbReference>
<evidence type="ECO:0000313" key="6">
    <source>
        <dbReference type="EMBL" id="KAK4752575.1"/>
    </source>
</evidence>
<reference evidence="6 7" key="1">
    <citation type="journal article" date="2023" name="Hortic Res">
        <title>Pangenome of water caltrop reveals structural variations and asymmetric subgenome divergence after allopolyploidization.</title>
        <authorList>
            <person name="Zhang X."/>
            <person name="Chen Y."/>
            <person name="Wang L."/>
            <person name="Yuan Y."/>
            <person name="Fang M."/>
            <person name="Shi L."/>
            <person name="Lu R."/>
            <person name="Comes H.P."/>
            <person name="Ma Y."/>
            <person name="Chen Y."/>
            <person name="Huang G."/>
            <person name="Zhou Y."/>
            <person name="Zheng Z."/>
            <person name="Qiu Y."/>
        </authorList>
    </citation>
    <scope>NUCLEOTIDE SEQUENCE [LARGE SCALE GENOMIC DNA]</scope>
    <source>
        <tissue evidence="6">Roots</tissue>
    </source>
</reference>
<evidence type="ECO:0000313" key="5">
    <source>
        <dbReference type="EMBL" id="KAK4752565.1"/>
    </source>
</evidence>
<dbReference type="InterPro" id="IPR029058">
    <property type="entry name" value="AB_hydrolase_fold"/>
</dbReference>
<dbReference type="FunFam" id="3.40.50.1820:FF:000097">
    <property type="entry name" value="Alpha/beta hydrolase family protein"/>
    <property type="match status" value="1"/>
</dbReference>
<feature type="domain" description="AB hydrolase-1" evidence="4">
    <location>
        <begin position="94"/>
        <end position="474"/>
    </location>
</feature>
<dbReference type="PIRSF" id="PIRSF031088">
    <property type="entry name" value="UCP031088_abhydr"/>
    <property type="match status" value="1"/>
</dbReference>
<keyword evidence="2" id="KW-0443">Lipid metabolism</keyword>
<evidence type="ECO:0000256" key="3">
    <source>
        <dbReference type="SAM" id="MobiDB-lite"/>
    </source>
</evidence>
<reference evidence="6" key="2">
    <citation type="submission" date="2023-11" db="EMBL/GenBank/DDBJ databases">
        <authorList>
            <person name="Zhang X."/>
        </authorList>
    </citation>
    <scope>NUCLEOTIDE SEQUENCE</scope>
    <source>
        <tissue evidence="6">Roots</tissue>
    </source>
</reference>
<dbReference type="PANTHER" id="PTHR11005">
    <property type="entry name" value="LYSOSOMAL ACID LIPASE-RELATED"/>
    <property type="match status" value="1"/>
</dbReference>
<dbReference type="GO" id="GO:0016042">
    <property type="term" value="P:lipid catabolic process"/>
    <property type="evidence" value="ECO:0007669"/>
    <property type="project" value="UniProtKB-KW"/>
</dbReference>
<dbReference type="Pfam" id="PF00561">
    <property type="entry name" value="Abhydrolase_1"/>
    <property type="match status" value="1"/>
</dbReference>